<dbReference type="Gene3D" id="2.40.10.10">
    <property type="entry name" value="Trypsin-like serine proteases"/>
    <property type="match status" value="2"/>
</dbReference>
<dbReference type="GO" id="GO:0003723">
    <property type="term" value="F:RNA binding"/>
    <property type="evidence" value="ECO:0007669"/>
    <property type="project" value="InterPro"/>
</dbReference>
<evidence type="ECO:0000259" key="41">
    <source>
        <dbReference type="PROSITE" id="PS51871"/>
    </source>
</evidence>
<evidence type="ECO:0000259" key="40">
    <source>
        <dbReference type="PROSITE" id="PS51744"/>
    </source>
</evidence>
<keyword evidence="35" id="KW-1133">Transmembrane helix</keyword>
<evidence type="ECO:0000256" key="32">
    <source>
        <dbReference type="PROSITE-ProRule" id="PRU01080"/>
    </source>
</evidence>
<keyword evidence="35" id="KW-0812">Transmembrane</keyword>
<dbReference type="Pfam" id="PF08440">
    <property type="entry name" value="Poty_PP"/>
    <property type="match status" value="1"/>
</dbReference>
<dbReference type="Gene3D" id="3.30.70.270">
    <property type="match status" value="1"/>
</dbReference>
<dbReference type="InterPro" id="IPR011545">
    <property type="entry name" value="DEAD/DEAH_box_helicase_dom"/>
</dbReference>
<dbReference type="GO" id="GO:0019029">
    <property type="term" value="C:helical viral capsid"/>
    <property type="evidence" value="ECO:0007669"/>
    <property type="project" value="UniProtKB-KW"/>
</dbReference>
<evidence type="ECO:0000256" key="9">
    <source>
        <dbReference type="ARBA" id="ARBA00022488"/>
    </source>
</evidence>
<dbReference type="Pfam" id="PF00863">
    <property type="entry name" value="Peptidase_C4"/>
    <property type="match status" value="1"/>
</dbReference>
<evidence type="ECO:0000256" key="31">
    <source>
        <dbReference type="ARBA" id="ARBA00045403"/>
    </source>
</evidence>
<comment type="similarity">
    <text evidence="5 33">Belongs to the potyviridae genome polyprotein family.</text>
</comment>
<keyword evidence="20" id="KW-0547">Nucleotide-binding</keyword>
<keyword evidence="19" id="KW-0548">Nucleotidyltransferase</keyword>
<comment type="catalytic activity">
    <reaction evidence="1">
        <text>Hydrolyzes glutaminyl bonds, and activity is further restricted by preferences for the amino acids in P6 - P1' that vary with the species of potyvirus, e.g. Glu-Xaa-Xaa-Tyr-Xaa-Gln-|-(Ser or Gly) for the enzyme from tobacco etch virus. The natural substrate is the viral polyprotein, but other proteins and oligopeptides containing the appropriate consensus sequence are also cleaved.</text>
        <dbReference type="EC" id="3.4.22.44"/>
    </reaction>
</comment>
<dbReference type="GO" id="GO:0039694">
    <property type="term" value="P:viral RNA genome replication"/>
    <property type="evidence" value="ECO:0007669"/>
    <property type="project" value="InterPro"/>
</dbReference>
<dbReference type="PROSITE" id="PS51744">
    <property type="entry name" value="HC_PRO_CPD"/>
    <property type="match status" value="1"/>
</dbReference>
<evidence type="ECO:0000256" key="35">
    <source>
        <dbReference type="SAM" id="Phobius"/>
    </source>
</evidence>
<keyword evidence="14" id="KW-1048">Host nucleus</keyword>
<evidence type="ECO:0000256" key="23">
    <source>
        <dbReference type="ARBA" id="ARBA00022807"/>
    </source>
</evidence>
<sequence length="3224" mass="367145">MASIIFGSFSAPLVKTTNVVKAKRMVPSTMTVTKKLVETVPVSVMKEIPMGCSARCAGLSAYTKTSLRRAIKEGDLTSSGACHVCGLRGLVGEGRERVQLVPFIEYEQREVLHTEEVPCMVEEEYDVEVPVLVIPTEKVVKTKSEVVSSGVDLCAPVKSELMAQEKPSIKQVFGKLRRQSFLAISEYDNMMAKFDKNLQQNSVLQRRLFVNKYSPIQQKKNGAVQLRNLSYAQAEQRKLKMDQLAAEKVRFLSGQYEDCEYVGQARIPVMKGTGTTVSFKTINFKRSVKSCTQMREQQRRITDKGALDKILRLAKDLDLPIEFIGSGKQKPIRASFVKKGTEVLPKVHLAHADGVYKNQELNLVRVSETLAMLCKITKPSKLKSDQIQRGDSGLIFDRRSMITCSNTDLPFFVVRGRQREKLVNALDFIKEKESVQHYSQTPEAQFFMGWKKAFDKMIPHQATHSCTVDFNNEQCGEIAAIISQTLFPVKKLSCVSCRKCLQELSWEEYKQFLVEHMGCCDNIWQDSEKIQGVELVKKFVQQATLENTNLEAAMEIVKLTQNYTTTPMLQIQDINKALMKGSSATPQELEKAIRQLLEMTRWWKNHMSLTDEDALKVFRNKRSSKAMINPSLLCDNQLDRNGNFVWGERGRHSKRFFSNFFEEIIPPEGYSKYVVRRNPNGQRKLAIGSLIVPLDFNRARLALQGESIMKEPLTLACISRQDGNFVYPCCCVTHDDGKPYHSELKSPTKRHLVVGSSGDPKYIDLPSEDIDRMYIAKEGYCYLNIFLAMLVNVNEQDAKDFTKMVRDVIVPRLGTWPSMMDVATAAYILTVFHPETRSAELPRILVDHATQTMHVIDSFGSLTVGYHVLKAGTVNQLIQFASNDLHGEMKFYRVGGEVEQRIRCEAALISSIFKPRRMIQLLNNDPYILLLGMVSPAILIHMYRMRHFEKGIQTWVHKDQNVAKIFIILEQLTKKVVLNDVLLDQLQMISGSSGHLLEILSNCPIHAHSYRPAMDMLTQFLERDLTNKQLSDNGFIDLHENLFIEVEKIFVERLSQEWRALSLLEKSSVTWQLKRFSHRTETSLTKKVAEEKGEFSKSFVSACFMNARSHLRNARTSFSRRCESAYVTIVRKCVNLLLRSVHRCYSDILYLVNVCIIFSLLVQMFTTLHGVVKRIQIDKAILHRMKQGEEENTITHMYDLFVKAEGGTPTMASFTKHVESVRPDLLSTLRKMTNQQEDVICQAKTSVQCSFEKIVAFMALLTMCIDNERSDAIFKILNKLKVVFSTMGEDVRVQSLDEIEDIGEDKKLTIDFDLETNKEPSSVSFDVKFEEWWNRQLQQNRVIPHYRTTGEFLEFTRETAAKVANQISTSTSPEFLVRGAVGSGKSTGLPHHLAKKGKVLLLEPTRPLAENVSKQLNGDPFYQMVTLRMRGLSKFGSSNITVMTSGFAFHYYVNNPNQLAEFDFIIIDECHVLDSSTIAFNCALKEYEFSGKLIKVSATPPGRECEFTTQHPVKLKMEDQISFQHFVNAQGTGSNADMVQHGHNLLVYVASYNEVDQLSRLLIDRQFKVTKVDGRTMQKGNVEIVTSGVEGKPHFIVATNIIENGVTIDVDCVIDFGQKVVAVLDSDCRCVRYNKKPVTYGERIQRLGRVGRCKPGFALRIGHTEKGIEEIPEFIATEAAFLSFAYGLPVTTQSVTTNILSRCTTKQARNALNFELTPFFSIHFIKYDGSMHPKIHELLKSFKLRESEMLLNKLAIPYQYVNQWLTVREYDRQGIHVHCGENTRIPFYAHGIPDKLFEALWDTVCKYKSDAGFGRISSASAAKVSYTLSTDPSAVPRTIAIIDHLLAEEMMKKNHFDTIGSSVTGYSFSLAGIAEGFRKRYMKDYTQHNIAILQQAKAQLLEFDSTKVDINNLHGIEGIGVLNAVQLQSKHEVCKFLNLKGKWDGKKFMNDAVVVVFALIGGGWMLWEFFTKKTKEAVVTQGKKRTLQKLKFRDAYDRKMGREVYADDDTMERTFGEAYTKRGKRKGNTETRGMGRKTRNFTHMYGIEPENYSMIRFVDPITGHTMDENPRVDMRIVQEEFGEIRRQMLADEQIDGQHIISNPGLQAYFFGKNTEDVLKIDLTPHRPTLLCENSNAIAGFPEREDELRQTGLPQRVSKSEVPKPNERVELESKSVYKGPRDYSAVATLICQLTNASDGHRETIYGIGYGAYIITNGHLFRRNNGVLTVRTWHGEFVINNTTQLRIHFIEGKDAILIRMPKDFPPFAKRSFFRQPLKEERVCMVGTNFQEKSLRATVSESSIIVPEGVGSFWIHWITTQEGFCGLPLVSVNDGFIVGFHGLTSNDSEKNFFVPFIDNFESKYMKNVDTLTWDKHWFWQPDKIAWGSLNLVDEQPREEFKISKLISDLLGDSVIVQSKRERWVLNDVEGNLVACGQAESALVTKHVIKGKCPHFEQYLIQHEDAAKFFRPLMGAYQPSKLNREAFKKDFFKYNKPIVLNEVDFEAFEQAVCGVKSMMMEYGFHDCAYITDPDEIFNSLNMKAAVGAQYKGKKSEYLAGMDQFDRERLLYLSSERLFYGKKGLWNGSLKAELRPNEKVLANKTRTFTAAPIDTLLGAKVCVDDFNNQFYNMNLACPWTVGMTKFYGGWDKLMRSLPDGWLYCHADGSQFDSSLTPLLLNAVLDIRRFFMEDWWVGQEMLENLYAEIVYTPILAPDGTVFKKFRGNNSGQPSTVVDNTLMVVIAVYYSCYKQGWDEDEIDKRLVFFANGDDIILAVREEDSWLYDKLGSSFAELGLNYTFDDRSKKREDLWFMSHTAIEVEGIYIPKLEPERIVSILEWDRSKEIMHRTEAICAAMIEAWGYTDLLREIRKFYLWLVQKDEFKELAAAGKTPYIAETALKKLYTDKNASLNELQEYLRVLDFEHTEGCCESVSLQSFTGKDKEEENKDTIDAGGDGGRKDKGKEKRTGTLATLENPNPKNPSDGGGSSLSRDKDVNAGSKGSIVPRLQKITKKMNLPTVKGRVILNLDHLIEYAPNQVNLYNTRATKSQFESWYSAVQKEYELDDNQMSVIMNGFMVWCIDNGTSPNINGMWVMMDGDEQIEYPLKPLVENAQPTLRQIMHHFSDAAEAYIEMRNSKEPYMPRYGTLRNLRDLSLARYAFDFYEVTSKTPNRAREAVAQMKAAALANVSTRLFGLDGNVSTNSENTERHTARDVNQNMHTLLGMGPPQ</sequence>
<feature type="region of interest" description="Disordered" evidence="34">
    <location>
        <begin position="2934"/>
        <end position="2997"/>
    </location>
</feature>
<dbReference type="InterPro" id="IPR043504">
    <property type="entry name" value="Peptidase_S1_PA_chymotrypsin"/>
</dbReference>
<dbReference type="InterPro" id="IPR042308">
    <property type="entry name" value="HC_PRO_CPD_sf"/>
</dbReference>
<evidence type="ECO:0000313" key="42">
    <source>
        <dbReference type="EMBL" id="AMK47900.1"/>
    </source>
</evidence>
<dbReference type="SUPFAM" id="SSF50494">
    <property type="entry name" value="Trypsin-like serine proteases"/>
    <property type="match status" value="1"/>
</dbReference>
<comment type="catalytic activity">
    <reaction evidence="2">
        <text>Hydrolyzes a Gly-|-Gly bond at its own C-terminus, commonly in the sequence -Tyr-Xaa-Val-Gly-|-Gly, in the processing of the potyviral polyprotein.</text>
        <dbReference type="EC" id="3.4.22.45"/>
    </reaction>
</comment>
<dbReference type="InterPro" id="IPR014001">
    <property type="entry name" value="Helicase_ATP-bd"/>
</dbReference>
<comment type="function">
    <text evidence="31">Mediates the cap-independent, EIF4E-dependent translation of viral genomic RNAs. Binds to the cap-binding site of host EIF4E and thus interferes with the host EIF4E-dependent mRNA export and translation. VPg-RNA directly binds EIF4E and is a template for transcription. Also forms trimeric complexes with EIF4E-EIF4G, which are templates for translation.</text>
</comment>
<evidence type="ECO:0000256" key="2">
    <source>
        <dbReference type="ARBA" id="ARBA00001848"/>
    </source>
</evidence>
<comment type="function">
    <text evidence="28">Involved in aphid transmission, cell-to-cell and systemis movement, encapsidation of the viral RNA and in the regulation of viral RNA amplification.</text>
</comment>
<dbReference type="InterPro" id="IPR007094">
    <property type="entry name" value="RNA-dir_pol_PSvirus"/>
</dbReference>
<dbReference type="GO" id="GO:0016818">
    <property type="term" value="F:hydrolase activity, acting on acid anhydrides, in phosphorus-containing anhydrides"/>
    <property type="evidence" value="ECO:0007669"/>
    <property type="project" value="InterPro"/>
</dbReference>
<evidence type="ECO:0000256" key="6">
    <source>
        <dbReference type="ARBA" id="ARBA00020107"/>
    </source>
</evidence>
<proteinExistence type="inferred from homology"/>
<feature type="active site" description="For helper component proteinase activity" evidence="32">
    <location>
        <position position="854"/>
    </location>
</feature>
<dbReference type="GO" id="GO:0004386">
    <property type="term" value="F:helicase activity"/>
    <property type="evidence" value="ECO:0007669"/>
    <property type="project" value="UniProtKB-KW"/>
</dbReference>
<dbReference type="CDD" id="cd23175">
    <property type="entry name" value="ps-ssRNAv_Potyviridae_RdRp"/>
    <property type="match status" value="1"/>
</dbReference>
<dbReference type="InterPro" id="IPR001730">
    <property type="entry name" value="Potyv_NIa-pro_dom"/>
</dbReference>
<dbReference type="GO" id="GO:0004197">
    <property type="term" value="F:cysteine-type endopeptidase activity"/>
    <property type="evidence" value="ECO:0007669"/>
    <property type="project" value="InterPro"/>
</dbReference>
<evidence type="ECO:0000256" key="30">
    <source>
        <dbReference type="ARBA" id="ARBA00034108"/>
    </source>
</evidence>
<keyword evidence="26" id="KW-0693">Viral RNA replication</keyword>
<dbReference type="InterPro" id="IPR027417">
    <property type="entry name" value="P-loop_NTPase"/>
</dbReference>
<evidence type="ECO:0000256" key="24">
    <source>
        <dbReference type="ARBA" id="ARBA00022840"/>
    </source>
</evidence>
<dbReference type="SUPFAM" id="SSF56672">
    <property type="entry name" value="DNA/RNA polymerases"/>
    <property type="match status" value="1"/>
</dbReference>
<dbReference type="GO" id="GO:0044161">
    <property type="term" value="C:host cell cytoplasmic vesicle"/>
    <property type="evidence" value="ECO:0007669"/>
    <property type="project" value="UniProtKB-SubCell"/>
</dbReference>
<keyword evidence="12" id="KW-0597">Phosphoprotein</keyword>
<evidence type="ECO:0000256" key="10">
    <source>
        <dbReference type="ARBA" id="ARBA00022497"/>
    </source>
</evidence>
<evidence type="ECO:0000256" key="28">
    <source>
        <dbReference type="ARBA" id="ARBA00029405"/>
    </source>
</evidence>
<keyword evidence="16" id="KW-1090">Inhibition of host innate immune response by virus</keyword>
<evidence type="ECO:0000256" key="17">
    <source>
        <dbReference type="ARBA" id="ARBA00022670"/>
    </source>
</evidence>
<evidence type="ECO:0000256" key="26">
    <source>
        <dbReference type="ARBA" id="ARBA00022953"/>
    </source>
</evidence>
<dbReference type="InterPro" id="IPR009003">
    <property type="entry name" value="Peptidase_S1_PA"/>
</dbReference>
<keyword evidence="13" id="KW-0167">Capsid protein</keyword>
<keyword evidence="7" id="KW-0941">Suppressor of RNA silencing</keyword>
<evidence type="ECO:0000256" key="11">
    <source>
        <dbReference type="ARBA" id="ARBA00022520"/>
    </source>
</evidence>
<keyword evidence="15" id="KW-0945">Host-virus interaction</keyword>
<keyword evidence="35" id="KW-0472">Membrane</keyword>
<feature type="transmembrane region" description="Helical" evidence="35">
    <location>
        <begin position="1148"/>
        <end position="1172"/>
    </location>
</feature>
<evidence type="ECO:0000256" key="34">
    <source>
        <dbReference type="SAM" id="MobiDB-lite"/>
    </source>
</evidence>
<protein>
    <recommendedName>
        <fullName evidence="6">Genome polyprotein</fullName>
    </recommendedName>
</protein>
<dbReference type="InterPro" id="IPR013648">
    <property type="entry name" value="PP_Potyviridae"/>
</dbReference>
<evidence type="ECO:0000256" key="4">
    <source>
        <dbReference type="ARBA" id="ARBA00004328"/>
    </source>
</evidence>
<evidence type="ECO:0000256" key="12">
    <source>
        <dbReference type="ARBA" id="ARBA00022553"/>
    </source>
</evidence>
<evidence type="ECO:0000256" key="21">
    <source>
        <dbReference type="ARBA" id="ARBA00022801"/>
    </source>
</evidence>
<evidence type="ECO:0000256" key="20">
    <source>
        <dbReference type="ARBA" id="ARBA00022741"/>
    </source>
</evidence>
<reference evidence="42" key="1">
    <citation type="submission" date="2015-09" db="EMBL/GenBank/DDBJ databases">
        <title>The major potyvirus causing passionfruit woodiness disease in Taiwan is reclassified as East Asian Passiflora virus.</title>
        <authorList>
            <person name="Chong Y.H."/>
            <person name="Cheng Y.H."/>
            <person name="Yeh S.D."/>
        </authorList>
    </citation>
    <scope>NUCLEOTIDE SEQUENCE</scope>
    <source>
        <strain evidence="42">EAPV-IB-dpd</strain>
    </source>
</reference>
<evidence type="ECO:0000259" key="38">
    <source>
        <dbReference type="PROSITE" id="PS51194"/>
    </source>
</evidence>
<dbReference type="SMART" id="SM00487">
    <property type="entry name" value="DEXDc"/>
    <property type="match status" value="1"/>
</dbReference>
<dbReference type="Pfam" id="PF00680">
    <property type="entry name" value="RdRP_1"/>
    <property type="match status" value="1"/>
</dbReference>
<evidence type="ECO:0000256" key="33">
    <source>
        <dbReference type="RuleBase" id="RU003351"/>
    </source>
</evidence>
<dbReference type="GO" id="GO:0005524">
    <property type="term" value="F:ATP binding"/>
    <property type="evidence" value="ECO:0007669"/>
    <property type="project" value="UniProtKB-KW"/>
</dbReference>
<dbReference type="InterPro" id="IPR043128">
    <property type="entry name" value="Rev_trsase/Diguanyl_cyclase"/>
</dbReference>
<keyword evidence="17" id="KW-0645">Protease</keyword>
<evidence type="ECO:0000259" key="37">
    <source>
        <dbReference type="PROSITE" id="PS51192"/>
    </source>
</evidence>
<evidence type="ECO:0000256" key="8">
    <source>
        <dbReference type="ARBA" id="ARBA00022484"/>
    </source>
</evidence>
<keyword evidence="25" id="KW-0946">Virion</keyword>
<evidence type="ECO:0000256" key="3">
    <source>
        <dbReference type="ARBA" id="ARBA00004147"/>
    </source>
</evidence>
<dbReference type="InterPro" id="IPR031159">
    <property type="entry name" value="HC_PRO_CPD_dom"/>
</dbReference>
<dbReference type="GO" id="GO:0006351">
    <property type="term" value="P:DNA-templated transcription"/>
    <property type="evidence" value="ECO:0007669"/>
    <property type="project" value="InterPro"/>
</dbReference>
<keyword evidence="18" id="KW-0808">Transferase</keyword>
<keyword evidence="22" id="KW-0347">Helicase</keyword>
<dbReference type="PROSITE" id="PS51192">
    <property type="entry name" value="HELICASE_ATP_BIND_1"/>
    <property type="match status" value="1"/>
</dbReference>
<dbReference type="PROSITE" id="PS51871">
    <property type="entry name" value="PV_P1_PRO"/>
    <property type="match status" value="1"/>
</dbReference>
<dbReference type="InterPro" id="IPR001650">
    <property type="entry name" value="Helicase_C-like"/>
</dbReference>
<dbReference type="Pfam" id="PF00270">
    <property type="entry name" value="DEAD"/>
    <property type="match status" value="1"/>
</dbReference>
<evidence type="ECO:0000256" key="16">
    <source>
        <dbReference type="ARBA" id="ARBA00022632"/>
    </source>
</evidence>
<keyword evidence="27" id="KW-0899">Viral immunoevasion</keyword>
<feature type="active site" description="For helper component proteinase activity" evidence="32">
    <location>
        <position position="781"/>
    </location>
</feature>
<dbReference type="InterPro" id="IPR001205">
    <property type="entry name" value="RNA-dir_pol_C"/>
</dbReference>
<feature type="compositionally biased region" description="Basic and acidic residues" evidence="34">
    <location>
        <begin position="2935"/>
        <end position="2963"/>
    </location>
</feature>
<evidence type="ECO:0000256" key="18">
    <source>
        <dbReference type="ARBA" id="ARBA00022679"/>
    </source>
</evidence>
<keyword evidence="11" id="KW-0191">Covalent protein-RNA linkage</keyword>
<dbReference type="GO" id="GO:0006508">
    <property type="term" value="P:proteolysis"/>
    <property type="evidence" value="ECO:0007669"/>
    <property type="project" value="UniProtKB-KW"/>
</dbReference>
<evidence type="ECO:0000256" key="22">
    <source>
        <dbReference type="ARBA" id="ARBA00022806"/>
    </source>
</evidence>
<evidence type="ECO:0000256" key="1">
    <source>
        <dbReference type="ARBA" id="ARBA00000785"/>
    </source>
</evidence>
<evidence type="ECO:0000256" key="29">
    <source>
        <dbReference type="ARBA" id="ARBA00029422"/>
    </source>
</evidence>
<keyword evidence="21" id="KW-0378">Hydrolase</keyword>
<dbReference type="PROSITE" id="PS51436">
    <property type="entry name" value="POTYVIRUS_NIA_PRO"/>
    <property type="match status" value="1"/>
</dbReference>
<comment type="subcellular location">
    <subcellularLocation>
        <location evidence="30">Host cytoplasmic vesicle</location>
    </subcellularLocation>
    <subcellularLocation>
        <location evidence="3">Host nucleus</location>
    </subcellularLocation>
    <subcellularLocation>
        <location evidence="4">Virion</location>
    </subcellularLocation>
</comment>
<dbReference type="Pfam" id="PF00851">
    <property type="entry name" value="Peptidase_C6"/>
    <property type="match status" value="1"/>
</dbReference>
<dbReference type="Pfam" id="PF00767">
    <property type="entry name" value="Poty_coat"/>
    <property type="match status" value="1"/>
</dbReference>
<dbReference type="Pfam" id="PF00271">
    <property type="entry name" value="Helicase_C"/>
    <property type="match status" value="1"/>
</dbReference>
<dbReference type="InterPro" id="IPR001456">
    <property type="entry name" value="HC-pro"/>
</dbReference>
<evidence type="ECO:0000256" key="27">
    <source>
        <dbReference type="ARBA" id="ARBA00023280"/>
    </source>
</evidence>
<dbReference type="GO" id="GO:0052170">
    <property type="term" value="P:symbiont-mediated suppression of host innate immune response"/>
    <property type="evidence" value="ECO:0007669"/>
    <property type="project" value="UniProtKB-KW"/>
</dbReference>
<evidence type="ECO:0000256" key="25">
    <source>
        <dbReference type="ARBA" id="ARBA00022844"/>
    </source>
</evidence>
<dbReference type="Pfam" id="PF13608">
    <property type="entry name" value="Potyvirid-P3"/>
    <property type="match status" value="1"/>
</dbReference>
<dbReference type="Pfam" id="PF01577">
    <property type="entry name" value="Peptidase_S30"/>
    <property type="match status" value="1"/>
</dbReference>
<dbReference type="GO" id="GO:0005198">
    <property type="term" value="F:structural molecule activity"/>
    <property type="evidence" value="ECO:0007669"/>
    <property type="project" value="InterPro"/>
</dbReference>
<dbReference type="GO" id="GO:0003968">
    <property type="term" value="F:RNA-directed RNA polymerase activity"/>
    <property type="evidence" value="ECO:0007669"/>
    <property type="project" value="UniProtKB-KW"/>
</dbReference>
<evidence type="ECO:0000256" key="13">
    <source>
        <dbReference type="ARBA" id="ARBA00022561"/>
    </source>
</evidence>
<dbReference type="InterPro" id="IPR001592">
    <property type="entry name" value="Poty_coat"/>
</dbReference>
<evidence type="ECO:0000256" key="7">
    <source>
        <dbReference type="ARBA" id="ARBA00022463"/>
    </source>
</evidence>
<evidence type="ECO:0000256" key="5">
    <source>
        <dbReference type="ARBA" id="ARBA00006064"/>
    </source>
</evidence>
<dbReference type="SUPFAM" id="SSF52540">
    <property type="entry name" value="P-loop containing nucleoside triphosphate hydrolases"/>
    <property type="match status" value="2"/>
</dbReference>
<organism evidence="42">
    <name type="scientific">East Asian Passiflora virus</name>
    <dbReference type="NCBI Taxonomy" id="341167"/>
    <lineage>
        <taxon>Viruses</taxon>
        <taxon>Riboviria</taxon>
        <taxon>Orthornavirae</taxon>
        <taxon>Pisuviricota</taxon>
        <taxon>Stelpaviricetes</taxon>
        <taxon>Patatavirales</taxon>
        <taxon>Potyviridae</taxon>
        <taxon>Potyvirus</taxon>
        <taxon>Potyvirus orionspassiflorae</taxon>
    </lineage>
</organism>
<feature type="domain" description="Peptidase C4" evidence="39">
    <location>
        <begin position="2172"/>
        <end position="2390"/>
    </location>
</feature>
<evidence type="ECO:0000256" key="15">
    <source>
        <dbReference type="ARBA" id="ARBA00022581"/>
    </source>
</evidence>
<keyword evidence="23" id="KW-0788">Thiol protease</keyword>
<dbReference type="InterPro" id="IPR043502">
    <property type="entry name" value="DNA/RNA_pol_sf"/>
</dbReference>
<dbReference type="InterPro" id="IPR039560">
    <property type="entry name" value="Potyvirid-P3"/>
</dbReference>
<feature type="domain" description="RdRp catalytic" evidence="36">
    <location>
        <begin position="2656"/>
        <end position="2780"/>
    </location>
</feature>
<comment type="function">
    <text evidence="29">Has helicase activity. It may be involved in replication.</text>
</comment>
<dbReference type="SMART" id="SM00490">
    <property type="entry name" value="HELICc"/>
    <property type="match status" value="1"/>
</dbReference>
<feature type="domain" description="Helicase ATP-binding" evidence="37">
    <location>
        <begin position="1366"/>
        <end position="1518"/>
    </location>
</feature>
<dbReference type="PROSITE" id="PS51194">
    <property type="entry name" value="HELICASE_CTER"/>
    <property type="match status" value="1"/>
</dbReference>
<keyword evidence="9" id="KW-1036">Host cytoplasmic vesicle</keyword>
<keyword evidence="8" id="KW-0696">RNA-directed RNA polymerase</keyword>
<dbReference type="Gene3D" id="3.40.50.300">
    <property type="entry name" value="P-loop containing nucleotide triphosphate hydrolases"/>
    <property type="match status" value="2"/>
</dbReference>
<feature type="domain" description="Peptidase S30" evidence="41">
    <location>
        <begin position="297"/>
        <end position="438"/>
    </location>
</feature>
<dbReference type="Gene3D" id="3.90.70.150">
    <property type="entry name" value="Helper component proteinase"/>
    <property type="match status" value="1"/>
</dbReference>
<dbReference type="PROSITE" id="PS50507">
    <property type="entry name" value="RDRP_SSRNA_POS"/>
    <property type="match status" value="1"/>
</dbReference>
<feature type="domain" description="Peptidase C6" evidence="40">
    <location>
        <begin position="773"/>
        <end position="895"/>
    </location>
</feature>
<evidence type="ECO:0000256" key="19">
    <source>
        <dbReference type="ARBA" id="ARBA00022695"/>
    </source>
</evidence>
<feature type="domain" description="Helicase C-terminal" evidence="38">
    <location>
        <begin position="1537"/>
        <end position="1696"/>
    </location>
</feature>
<dbReference type="PANTHER" id="PTHR43519:SF1">
    <property type="entry name" value="ATP-DEPENDENT RNA HELICASE HRPB"/>
    <property type="match status" value="1"/>
</dbReference>
<keyword evidence="10" id="KW-1139">Helical capsid protein</keyword>
<evidence type="ECO:0000259" key="36">
    <source>
        <dbReference type="PROSITE" id="PS50507"/>
    </source>
</evidence>
<name>A0A140DJD3_9POTV</name>
<dbReference type="PANTHER" id="PTHR43519">
    <property type="entry name" value="ATP-DEPENDENT RNA HELICASE HRPB"/>
    <property type="match status" value="1"/>
</dbReference>
<accession>A0A140DJD3</accession>
<dbReference type="EMBL" id="KT724930">
    <property type="protein sequence ID" value="AMK47900.1"/>
    <property type="molecule type" value="Genomic_RNA"/>
</dbReference>
<evidence type="ECO:0000259" key="39">
    <source>
        <dbReference type="PROSITE" id="PS51436"/>
    </source>
</evidence>
<dbReference type="InterPro" id="IPR002540">
    <property type="entry name" value="Pept_S30_P1_potyvir"/>
</dbReference>
<feature type="transmembrane region" description="Helical" evidence="35">
    <location>
        <begin position="926"/>
        <end position="943"/>
    </location>
</feature>
<keyword evidence="24" id="KW-0067">ATP-binding</keyword>
<dbReference type="PRINTS" id="PR00966">
    <property type="entry name" value="NIAPOTYPTASE"/>
</dbReference>
<evidence type="ECO:0000256" key="14">
    <source>
        <dbReference type="ARBA" id="ARBA00022562"/>
    </source>
</evidence>
<dbReference type="GO" id="GO:0042025">
    <property type="term" value="C:host cell nucleus"/>
    <property type="evidence" value="ECO:0007669"/>
    <property type="project" value="UniProtKB-SubCell"/>
</dbReference>